<dbReference type="GO" id="GO:0071036">
    <property type="term" value="P:nuclear polyadenylation-dependent snoRNA catabolic process"/>
    <property type="evidence" value="ECO:0007669"/>
    <property type="project" value="TreeGrafter"/>
</dbReference>
<reference evidence="8 9" key="1">
    <citation type="submission" date="2017-08" db="EMBL/GenBank/DDBJ databases">
        <title>Acidophilic green algal genome provides insights into adaptation to an acidic environment.</title>
        <authorList>
            <person name="Hirooka S."/>
            <person name="Hirose Y."/>
            <person name="Kanesaki Y."/>
            <person name="Higuchi S."/>
            <person name="Fujiwara T."/>
            <person name="Onuma R."/>
            <person name="Era A."/>
            <person name="Ohbayashi R."/>
            <person name="Uzuka A."/>
            <person name="Nozaki H."/>
            <person name="Yoshikawa H."/>
            <person name="Miyagishima S.Y."/>
        </authorList>
    </citation>
    <scope>NUCLEOTIDE SEQUENCE [LARGE SCALE GENOMIC DNA]</scope>
    <source>
        <strain evidence="8 9">NIES-2499</strain>
    </source>
</reference>
<keyword evidence="2" id="KW-0540">Nuclease</keyword>
<dbReference type="GO" id="GO:0005730">
    <property type="term" value="C:nucleolus"/>
    <property type="evidence" value="ECO:0007669"/>
    <property type="project" value="TreeGrafter"/>
</dbReference>
<evidence type="ECO:0000256" key="5">
    <source>
        <dbReference type="ARBA" id="ARBA00023242"/>
    </source>
</evidence>
<comment type="caution">
    <text evidence="8">The sequence shown here is derived from an EMBL/GenBank/DDBJ whole genome shotgun (WGS) entry which is preliminary data.</text>
</comment>
<dbReference type="GO" id="GO:0071035">
    <property type="term" value="P:nuclear polyadenylation-dependent rRNA catabolic process"/>
    <property type="evidence" value="ECO:0007669"/>
    <property type="project" value="TreeGrafter"/>
</dbReference>
<dbReference type="InterPro" id="IPR002121">
    <property type="entry name" value="HRDC_dom"/>
</dbReference>
<feature type="compositionally biased region" description="Acidic residues" evidence="6">
    <location>
        <begin position="1072"/>
        <end position="1088"/>
    </location>
</feature>
<dbReference type="GO" id="GO:0000166">
    <property type="term" value="F:nucleotide binding"/>
    <property type="evidence" value="ECO:0007669"/>
    <property type="project" value="InterPro"/>
</dbReference>
<dbReference type="Pfam" id="PF01612">
    <property type="entry name" value="DNA_pol_A_exo1"/>
    <property type="match status" value="1"/>
</dbReference>
<dbReference type="InterPro" id="IPR012337">
    <property type="entry name" value="RNaseH-like_sf"/>
</dbReference>
<dbReference type="GO" id="GO:0071040">
    <property type="term" value="P:nuclear polyadenylation-dependent antisense transcript catabolic process"/>
    <property type="evidence" value="ECO:0007669"/>
    <property type="project" value="TreeGrafter"/>
</dbReference>
<feature type="compositionally biased region" description="Acidic residues" evidence="6">
    <location>
        <begin position="1010"/>
        <end position="1021"/>
    </location>
</feature>
<evidence type="ECO:0000259" key="7">
    <source>
        <dbReference type="PROSITE" id="PS50967"/>
    </source>
</evidence>
<evidence type="ECO:0000313" key="8">
    <source>
        <dbReference type="EMBL" id="GAX83766.1"/>
    </source>
</evidence>
<evidence type="ECO:0000256" key="2">
    <source>
        <dbReference type="ARBA" id="ARBA00022722"/>
    </source>
</evidence>
<dbReference type="GO" id="GO:0071051">
    <property type="term" value="P:poly(A)-dependent snoRNA 3'-end processing"/>
    <property type="evidence" value="ECO:0007669"/>
    <property type="project" value="TreeGrafter"/>
</dbReference>
<dbReference type="GO" id="GO:0071044">
    <property type="term" value="P:histone mRNA catabolic process"/>
    <property type="evidence" value="ECO:0007669"/>
    <property type="project" value="TreeGrafter"/>
</dbReference>
<feature type="region of interest" description="Disordered" evidence="6">
    <location>
        <begin position="751"/>
        <end position="885"/>
    </location>
</feature>
<dbReference type="Gene3D" id="3.30.420.10">
    <property type="entry name" value="Ribonuclease H-like superfamily/Ribonuclease H"/>
    <property type="match status" value="1"/>
</dbReference>
<dbReference type="InterPro" id="IPR049559">
    <property type="entry name" value="Rrp6p-like_exo"/>
</dbReference>
<dbReference type="SMART" id="SM00341">
    <property type="entry name" value="HRDC"/>
    <property type="match status" value="1"/>
</dbReference>
<feature type="region of interest" description="Disordered" evidence="6">
    <location>
        <begin position="121"/>
        <end position="140"/>
    </location>
</feature>
<feature type="compositionally biased region" description="Polar residues" evidence="6">
    <location>
        <begin position="855"/>
        <end position="871"/>
    </location>
</feature>
<comment type="subcellular location">
    <subcellularLocation>
        <location evidence="1">Nucleus</location>
    </subcellularLocation>
</comment>
<evidence type="ECO:0000256" key="1">
    <source>
        <dbReference type="ARBA" id="ARBA00004123"/>
    </source>
</evidence>
<dbReference type="EMBL" id="BEGY01000107">
    <property type="protein sequence ID" value="GAX83766.1"/>
    <property type="molecule type" value="Genomic_DNA"/>
</dbReference>
<feature type="compositionally biased region" description="Low complexity" evidence="6">
    <location>
        <begin position="1208"/>
        <end position="1217"/>
    </location>
</feature>
<feature type="compositionally biased region" description="Polar residues" evidence="6">
    <location>
        <begin position="127"/>
        <end position="140"/>
    </location>
</feature>
<sequence>MSESDPSPHDSKLFKDCFAKCADVKLPTGTEFHYNSSFAAFSEPLLQTQCSLQQTLSACAAVLKLSGKGKRLQTASSSEQIPDWKDPEELLSWTTSLLDDALEEVDLSLMAHRTAAAAAADGTTAASSMPTGTSGTGATQVAGQDASKLNGGRKGPVRHAVGLARPQDSFRIQVDNSNTPFRLPRILSSSSHHIQSAEVHPLEQKLNNLHYKDWQLQAKDSIPPRCLEETPLTFVDTVSSLKQMVLELEGCAHIAIDLENHSFRSFQGFTCLMQLSSRERDYVIDTLALRDELGNGLAELFEDPDVVKVLHGADRDIEWLQRDFGLYVVNMFDTGQAARVLSLSSFSLAFLLEHFCGFKADKRYQLADWRVRPLSSEMLHYARCDTHYLLYIYDRLKQLLLEAGDKVPPALHVEIPESSGGSGAMGCVLERSRQLCLQPYRKELLTPDAALESAAKWSLRLTPEQCGVFCKLFEWRDSVCREEDESTGYVLPKAQLSLLSHEQPTTLKDLKRVLGRNLSEVFSRRASEVLAAIAFGRKEPRQPLPPKDETTGGKALPVGSGAIDSAPDGACYDGNETVQTSRKGGLPFGDSGPLVTPGASESTGAADQGLPSLNTARGGFQVADAAVEVTGTAATSSGFGAQQPKGKFGELRPKVLSPLVPRALQQTPSGSSASLGGTGTAGLRVSGPRTGGMASMMGRALSTSQKVQKKVDVLDGVMGHMPHHAGVRQAPTSTDGLLEGLAVFSTSVTQPSADDTVGSPHSGSLLQAQQQPVASKMGNVDTSSLNASLHEERDVKSPKTSDLAPINRPRGSSMASMLGGSRPASSMSSLLMSSRPDASSLLPRQHPSSGVLLSGVTSHECSEAKPSNSVEASLGSKGVDEGEEEELERVKRVRASFTLPFVSRPAQGDTPLPVTKVSEGIKGIDVHHAEDSGAVGDELRRPRETVQGAGAAEIRSVMDGLIHGGGLREIMLGEEGKEAVKDVDMPLAGVASSWDTEEEGGVSRAGGEMEAPDDEGDEDLEYVPLPLSKIKQIEKRGRNKDSLRDPSKSQAMKDMLKMKYVMGVEISHAEGSLEEDNEAGSSDDEAEGECGSGSEGGNQEAIFGDMAKKRRRREYEAARRQQRKKSEDNAPASSAAGGIRSDVIPYDYEQAAANARRCRLSELDGVHDSVAGGSTQRAGQGGRGRTCRRDHRGGSRQAGGRGRERMNSSKSGTSHPSSSKELRGGKRSALTPASGNRTSTFK</sequence>
<keyword evidence="9" id="KW-1185">Reference proteome</keyword>
<feature type="compositionally biased region" description="Low complexity" evidence="6">
    <location>
        <begin position="825"/>
        <end position="834"/>
    </location>
</feature>
<dbReference type="PANTHER" id="PTHR12124">
    <property type="entry name" value="POLYMYOSITIS/SCLERODERMA AUTOANTIGEN-RELATED"/>
    <property type="match status" value="1"/>
</dbReference>
<proteinExistence type="predicted"/>
<dbReference type="InterPro" id="IPR036397">
    <property type="entry name" value="RNaseH_sf"/>
</dbReference>
<dbReference type="InterPro" id="IPR002562">
    <property type="entry name" value="3'-5'_exonuclease_dom"/>
</dbReference>
<dbReference type="SMART" id="SM00474">
    <property type="entry name" value="35EXOc"/>
    <property type="match status" value="1"/>
</dbReference>
<dbReference type="SUPFAM" id="SSF53098">
    <property type="entry name" value="Ribonuclease H-like"/>
    <property type="match status" value="1"/>
</dbReference>
<keyword evidence="3" id="KW-0378">Hydrolase</keyword>
<dbReference type="STRING" id="1157962.A0A250XL59"/>
<dbReference type="Pfam" id="PF00570">
    <property type="entry name" value="HRDC"/>
    <property type="match status" value="1"/>
</dbReference>
<dbReference type="InterPro" id="IPR044876">
    <property type="entry name" value="HRDC_dom_sf"/>
</dbReference>
<dbReference type="CDD" id="cd06147">
    <property type="entry name" value="Rrp6p_like_exo"/>
    <property type="match status" value="1"/>
</dbReference>
<dbReference type="AlphaFoldDB" id="A0A250XL59"/>
<dbReference type="GO" id="GO:0003727">
    <property type="term" value="F:single-stranded RNA binding"/>
    <property type="evidence" value="ECO:0007669"/>
    <property type="project" value="TreeGrafter"/>
</dbReference>
<evidence type="ECO:0000256" key="4">
    <source>
        <dbReference type="ARBA" id="ARBA00022839"/>
    </source>
</evidence>
<evidence type="ECO:0000256" key="6">
    <source>
        <dbReference type="SAM" id="MobiDB-lite"/>
    </source>
</evidence>
<organism evidence="8 9">
    <name type="scientific">Chlamydomonas eustigma</name>
    <dbReference type="NCBI Taxonomy" id="1157962"/>
    <lineage>
        <taxon>Eukaryota</taxon>
        <taxon>Viridiplantae</taxon>
        <taxon>Chlorophyta</taxon>
        <taxon>core chlorophytes</taxon>
        <taxon>Chlorophyceae</taxon>
        <taxon>CS clade</taxon>
        <taxon>Chlamydomonadales</taxon>
        <taxon>Chlamydomonadaceae</taxon>
        <taxon>Chlamydomonas</taxon>
    </lineage>
</organism>
<keyword evidence="5" id="KW-0539">Nucleus</keyword>
<feature type="region of interest" description="Disordered" evidence="6">
    <location>
        <begin position="989"/>
        <end position="1050"/>
    </location>
</feature>
<evidence type="ECO:0000313" key="9">
    <source>
        <dbReference type="Proteomes" id="UP000232323"/>
    </source>
</evidence>
<name>A0A250XL59_9CHLO</name>
<dbReference type="GO" id="GO:0000467">
    <property type="term" value="P:exonucleolytic trimming to generate mature 3'-end of 5.8S rRNA from tricistronic rRNA transcript (SSU-rRNA, 5.8S rRNA, LSU-rRNA)"/>
    <property type="evidence" value="ECO:0007669"/>
    <property type="project" value="InterPro"/>
</dbReference>
<dbReference type="GO" id="GO:0000176">
    <property type="term" value="C:nuclear exosome (RNase complex)"/>
    <property type="evidence" value="ECO:0007669"/>
    <property type="project" value="TreeGrafter"/>
</dbReference>
<keyword evidence="4" id="KW-0269">Exonuclease</keyword>
<feature type="compositionally biased region" description="Polar residues" evidence="6">
    <location>
        <begin position="1231"/>
        <end position="1242"/>
    </location>
</feature>
<dbReference type="InterPro" id="IPR045092">
    <property type="entry name" value="Rrp6-like"/>
</dbReference>
<feature type="compositionally biased region" description="Basic and acidic residues" evidence="6">
    <location>
        <begin position="1113"/>
        <end position="1128"/>
    </location>
</feature>
<gene>
    <name evidence="8" type="ORF">CEUSTIGMA_g11191.t1</name>
</gene>
<feature type="domain" description="HRDC" evidence="7">
    <location>
        <begin position="462"/>
        <end position="543"/>
    </location>
</feature>
<dbReference type="PROSITE" id="PS50967">
    <property type="entry name" value="HRDC"/>
    <property type="match status" value="1"/>
</dbReference>
<dbReference type="Gene3D" id="1.10.150.80">
    <property type="entry name" value="HRDC domain"/>
    <property type="match status" value="1"/>
</dbReference>
<dbReference type="GO" id="GO:0000175">
    <property type="term" value="F:3'-5'-RNA exonuclease activity"/>
    <property type="evidence" value="ECO:0007669"/>
    <property type="project" value="InterPro"/>
</dbReference>
<dbReference type="OrthoDB" id="2250022at2759"/>
<feature type="compositionally biased region" description="Basic and acidic residues" evidence="6">
    <location>
        <begin position="789"/>
        <end position="799"/>
    </location>
</feature>
<accession>A0A250XL59</accession>
<dbReference type="InterPro" id="IPR010997">
    <property type="entry name" value="HRDC-like_sf"/>
</dbReference>
<dbReference type="GO" id="GO:0071039">
    <property type="term" value="P:nuclear polyadenylation-dependent CUT catabolic process"/>
    <property type="evidence" value="ECO:0007669"/>
    <property type="project" value="TreeGrafter"/>
</dbReference>
<feature type="compositionally biased region" description="Basic and acidic residues" evidence="6">
    <location>
        <begin position="1031"/>
        <end position="1047"/>
    </location>
</feature>
<feature type="region of interest" description="Disordered" evidence="6">
    <location>
        <begin position="1166"/>
        <end position="1242"/>
    </location>
</feature>
<evidence type="ECO:0000256" key="3">
    <source>
        <dbReference type="ARBA" id="ARBA00022801"/>
    </source>
</evidence>
<dbReference type="PANTHER" id="PTHR12124:SF47">
    <property type="entry name" value="EXOSOME COMPONENT 10"/>
    <property type="match status" value="1"/>
</dbReference>
<feature type="region of interest" description="Disordered" evidence="6">
    <location>
        <begin position="1069"/>
        <end position="1144"/>
    </location>
</feature>
<feature type="compositionally biased region" description="Polar residues" evidence="6">
    <location>
        <begin position="751"/>
        <end position="773"/>
    </location>
</feature>
<dbReference type="GO" id="GO:0071038">
    <property type="term" value="P:TRAMP-dependent tRNA surveillance pathway"/>
    <property type="evidence" value="ECO:0007669"/>
    <property type="project" value="TreeGrafter"/>
</dbReference>
<dbReference type="SUPFAM" id="SSF47819">
    <property type="entry name" value="HRDC-like"/>
    <property type="match status" value="1"/>
</dbReference>
<dbReference type="GO" id="GO:0071037">
    <property type="term" value="P:nuclear polyadenylation-dependent snRNA catabolic process"/>
    <property type="evidence" value="ECO:0007669"/>
    <property type="project" value="TreeGrafter"/>
</dbReference>
<dbReference type="Proteomes" id="UP000232323">
    <property type="component" value="Unassembled WGS sequence"/>
</dbReference>
<protein>
    <recommendedName>
        <fullName evidence="7">HRDC domain-containing protein</fullName>
    </recommendedName>
</protein>